<evidence type="ECO:0000313" key="9">
    <source>
        <dbReference type="Proteomes" id="UP000734854"/>
    </source>
</evidence>
<evidence type="ECO:0000259" key="7">
    <source>
        <dbReference type="PROSITE" id="PS50888"/>
    </source>
</evidence>
<dbReference type="CDD" id="cd11444">
    <property type="entry name" value="bHLH_AtIBH1_like"/>
    <property type="match status" value="1"/>
</dbReference>
<evidence type="ECO:0000256" key="4">
    <source>
        <dbReference type="ARBA" id="ARBA00023163"/>
    </source>
</evidence>
<dbReference type="Pfam" id="PF26576">
    <property type="entry name" value="IBH1_N"/>
    <property type="match status" value="1"/>
</dbReference>
<proteinExistence type="inferred from homology"/>
<evidence type="ECO:0000313" key="8">
    <source>
        <dbReference type="EMBL" id="KAG6501368.1"/>
    </source>
</evidence>
<evidence type="ECO:0000256" key="6">
    <source>
        <dbReference type="SAM" id="MobiDB-lite"/>
    </source>
</evidence>
<dbReference type="GO" id="GO:0046983">
    <property type="term" value="F:protein dimerization activity"/>
    <property type="evidence" value="ECO:0007669"/>
    <property type="project" value="InterPro"/>
</dbReference>
<dbReference type="EMBL" id="JACMSC010000011">
    <property type="protein sequence ID" value="KAG6501368.1"/>
    <property type="molecule type" value="Genomic_DNA"/>
</dbReference>
<accession>A0A8J5KVX2</accession>
<dbReference type="InterPro" id="IPR059002">
    <property type="entry name" value="IBH1_N"/>
</dbReference>
<protein>
    <recommendedName>
        <fullName evidence="7">BHLH domain-containing protein</fullName>
    </recommendedName>
</protein>
<keyword evidence="5" id="KW-0539">Nucleus</keyword>
<dbReference type="AlphaFoldDB" id="A0A8J5KVX2"/>
<evidence type="ECO:0000256" key="5">
    <source>
        <dbReference type="ARBA" id="ARBA00023242"/>
    </source>
</evidence>
<evidence type="ECO:0000256" key="3">
    <source>
        <dbReference type="ARBA" id="ARBA00023015"/>
    </source>
</evidence>
<name>A0A8J5KVX2_ZINOF</name>
<comment type="similarity">
    <text evidence="2">Belongs to the bHLH protein family.</text>
</comment>
<keyword evidence="4" id="KW-0804">Transcription</keyword>
<sequence>MEAARSSQRARGVIGREKSDSVSFLDLGILTVDLAGFDAGRKYCGLVRRLSAAISTDLEVSEGISMAVPNAVGESVLVGGGERKRKRGSEPSAPLSKWRTEGEQRIYSSRLIEALRRVCQSSASAPSASSSDHVRSCAVRKAADRVLAVSARGRTRWSRAILSGGTLKHRVRPKGSRPKPVISAFVARAAAQRRKTPALEKKTRVLGRLVPGCRKLPLPSLLEEASGYITALEMQVRAMSAIAEAFSAAGSASLPPIHANPMALTLCYCLVVMCYGQCSLLLMKKKNIARAFTAIIISPQGRRAGDKYMSWQKTLIKNKEMGLEESRKELGHGTGYHQPSLISQAAYCVLRVNAAKSEAMCGKSVWVWLALPGLWPSHCPVREMLGFWNLVRRDGQENGKVGNTITWMYG</sequence>
<dbReference type="InterPro" id="IPR044549">
    <property type="entry name" value="bHLH_AtIBH1-like"/>
</dbReference>
<comment type="caution">
    <text evidence="8">The sequence shown here is derived from an EMBL/GenBank/DDBJ whole genome shotgun (WGS) entry which is preliminary data.</text>
</comment>
<dbReference type="GO" id="GO:0006355">
    <property type="term" value="P:regulation of DNA-templated transcription"/>
    <property type="evidence" value="ECO:0007669"/>
    <property type="project" value="InterPro"/>
</dbReference>
<reference evidence="8 9" key="1">
    <citation type="submission" date="2020-08" db="EMBL/GenBank/DDBJ databases">
        <title>Plant Genome Project.</title>
        <authorList>
            <person name="Zhang R.-G."/>
        </authorList>
    </citation>
    <scope>NUCLEOTIDE SEQUENCE [LARGE SCALE GENOMIC DNA]</scope>
    <source>
        <tissue evidence="8">Rhizome</tissue>
    </source>
</reference>
<feature type="region of interest" description="Disordered" evidence="6">
    <location>
        <begin position="79"/>
        <end position="99"/>
    </location>
</feature>
<dbReference type="PROSITE" id="PS50888">
    <property type="entry name" value="BHLH"/>
    <property type="match status" value="1"/>
</dbReference>
<dbReference type="Proteomes" id="UP000734854">
    <property type="component" value="Unassembled WGS sequence"/>
</dbReference>
<keyword evidence="3" id="KW-0805">Transcription regulation</keyword>
<feature type="domain" description="BHLH" evidence="7">
    <location>
        <begin position="183"/>
        <end position="232"/>
    </location>
</feature>
<dbReference type="GO" id="GO:0005634">
    <property type="term" value="C:nucleus"/>
    <property type="evidence" value="ECO:0007669"/>
    <property type="project" value="UniProtKB-SubCell"/>
</dbReference>
<evidence type="ECO:0000256" key="2">
    <source>
        <dbReference type="ARBA" id="ARBA00005510"/>
    </source>
</evidence>
<comment type="subcellular location">
    <subcellularLocation>
        <location evidence="1">Nucleus</location>
    </subcellularLocation>
</comment>
<organism evidence="8 9">
    <name type="scientific">Zingiber officinale</name>
    <name type="common">Ginger</name>
    <name type="synonym">Amomum zingiber</name>
    <dbReference type="NCBI Taxonomy" id="94328"/>
    <lineage>
        <taxon>Eukaryota</taxon>
        <taxon>Viridiplantae</taxon>
        <taxon>Streptophyta</taxon>
        <taxon>Embryophyta</taxon>
        <taxon>Tracheophyta</taxon>
        <taxon>Spermatophyta</taxon>
        <taxon>Magnoliopsida</taxon>
        <taxon>Liliopsida</taxon>
        <taxon>Zingiberales</taxon>
        <taxon>Zingiberaceae</taxon>
        <taxon>Zingiber</taxon>
    </lineage>
</organism>
<dbReference type="PANTHER" id="PTHR33124:SF12">
    <property type="entry name" value="TRANSCRIPTION FACTOR BHLH148"/>
    <property type="match status" value="1"/>
</dbReference>
<dbReference type="SUPFAM" id="SSF47459">
    <property type="entry name" value="HLH, helix-loop-helix DNA-binding domain"/>
    <property type="match status" value="1"/>
</dbReference>
<keyword evidence="9" id="KW-1185">Reference proteome</keyword>
<evidence type="ECO:0000256" key="1">
    <source>
        <dbReference type="ARBA" id="ARBA00004123"/>
    </source>
</evidence>
<dbReference type="PANTHER" id="PTHR33124">
    <property type="entry name" value="TRANSCRIPTION FACTOR IBH1-LIKE 1"/>
    <property type="match status" value="1"/>
</dbReference>
<dbReference type="InterPro" id="IPR036638">
    <property type="entry name" value="HLH_DNA-bd_sf"/>
</dbReference>
<dbReference type="InterPro" id="IPR044660">
    <property type="entry name" value="IBH1-like"/>
</dbReference>
<dbReference type="GO" id="GO:0000976">
    <property type="term" value="F:transcription cis-regulatory region binding"/>
    <property type="evidence" value="ECO:0007669"/>
    <property type="project" value="UniProtKB-ARBA"/>
</dbReference>
<dbReference type="InterPro" id="IPR011598">
    <property type="entry name" value="bHLH_dom"/>
</dbReference>
<gene>
    <name evidence="8" type="ORF">ZIOFF_041247</name>
</gene>